<dbReference type="VEuPathDB" id="FungiDB:SJAG_02337"/>
<dbReference type="AlphaFoldDB" id="B6K271"/>
<feature type="compositionally biased region" description="Acidic residues" evidence="1">
    <location>
        <begin position="248"/>
        <end position="265"/>
    </location>
</feature>
<dbReference type="InterPro" id="IPR040768">
    <property type="entry name" value="Vid27_PH"/>
</dbReference>
<reference evidence="5 7" key="1">
    <citation type="journal article" date="2011" name="Science">
        <title>Comparative functional genomics of the fission yeasts.</title>
        <authorList>
            <person name="Rhind N."/>
            <person name="Chen Z."/>
            <person name="Yassour M."/>
            <person name="Thompson D.A."/>
            <person name="Haas B.J."/>
            <person name="Habib N."/>
            <person name="Wapinski I."/>
            <person name="Roy S."/>
            <person name="Lin M.F."/>
            <person name="Heiman D.I."/>
            <person name="Young S.K."/>
            <person name="Furuya K."/>
            <person name="Guo Y."/>
            <person name="Pidoux A."/>
            <person name="Chen H.M."/>
            <person name="Robbertse B."/>
            <person name="Goldberg J.M."/>
            <person name="Aoki K."/>
            <person name="Bayne E.H."/>
            <person name="Berlin A.M."/>
            <person name="Desjardins C.A."/>
            <person name="Dobbs E."/>
            <person name="Dukaj L."/>
            <person name="Fan L."/>
            <person name="FitzGerald M.G."/>
            <person name="French C."/>
            <person name="Gujja S."/>
            <person name="Hansen K."/>
            <person name="Keifenheim D."/>
            <person name="Levin J.Z."/>
            <person name="Mosher R.A."/>
            <person name="Mueller C.A."/>
            <person name="Pfiffner J."/>
            <person name="Priest M."/>
            <person name="Russ C."/>
            <person name="Smialowska A."/>
            <person name="Swoboda P."/>
            <person name="Sykes S.M."/>
            <person name="Vaughn M."/>
            <person name="Vengrova S."/>
            <person name="Yoder R."/>
            <person name="Zeng Q."/>
            <person name="Allshire R."/>
            <person name="Baulcombe D."/>
            <person name="Birren B.W."/>
            <person name="Brown W."/>
            <person name="Ekwall K."/>
            <person name="Kellis M."/>
            <person name="Leatherwood J."/>
            <person name="Levin H."/>
            <person name="Margalit H."/>
            <person name="Martienssen R."/>
            <person name="Nieduszynski C.A."/>
            <person name="Spatafora J.W."/>
            <person name="Friedman N."/>
            <person name="Dalgaard J.Z."/>
            <person name="Baumann P."/>
            <person name="Niki H."/>
            <person name="Regev A."/>
            <person name="Nusbaum C."/>
        </authorList>
    </citation>
    <scope>NUCLEOTIDE SEQUENCE [LARGE SCALE GENOMIC DNA]</scope>
    <source>
        <strain evidence="7">yFS275 / FY16936</strain>
    </source>
</reference>
<feature type="domain" description="Vacuolar import/degradation Vid27 C-terminal" evidence="2">
    <location>
        <begin position="460"/>
        <end position="814"/>
    </location>
</feature>
<dbReference type="InterPro" id="IPR040458">
    <property type="entry name" value="Vid27"/>
</dbReference>
<dbReference type="PANTHER" id="PTHR31913">
    <property type="entry name" value="VACUOLAR IMPORT AND DEGRADATION PROTEIN 27"/>
    <property type="match status" value="1"/>
</dbReference>
<dbReference type="GO" id="GO:0005737">
    <property type="term" value="C:cytoplasm"/>
    <property type="evidence" value="ECO:0000318"/>
    <property type="project" value="GO_Central"/>
</dbReference>
<evidence type="ECO:0000313" key="7">
    <source>
        <dbReference type="Proteomes" id="UP000001744"/>
    </source>
</evidence>
<feature type="domain" description="Vid27 PH-like" evidence="3">
    <location>
        <begin position="269"/>
        <end position="375"/>
    </location>
</feature>
<accession>B6K271</accession>
<keyword evidence="7" id="KW-1185">Reference proteome</keyword>
<dbReference type="EMBL" id="KE651166">
    <property type="protein sequence ID" value="EEB07252.2"/>
    <property type="molecule type" value="Genomic_DNA"/>
</dbReference>
<dbReference type="RefSeq" id="XP_002173545.2">
    <property type="nucleotide sequence ID" value="XM_002173509.2"/>
</dbReference>
<evidence type="ECO:0000313" key="6">
    <source>
        <dbReference type="JaponicusDB" id="SJAG_02337"/>
    </source>
</evidence>
<dbReference type="PANTHER" id="PTHR31913:SF0">
    <property type="entry name" value="VACUOLAR IMPORT AND DEGRADATION PROTEIN 27"/>
    <property type="match status" value="1"/>
</dbReference>
<dbReference type="JaponicusDB" id="SJAG_02337">
    <property type="gene designation" value="vid27"/>
</dbReference>
<dbReference type="Pfam" id="PF17747">
    <property type="entry name" value="VID27_PH"/>
    <property type="match status" value="1"/>
</dbReference>
<dbReference type="InterPro" id="IPR040979">
    <property type="entry name" value="Vid27_N"/>
</dbReference>
<dbReference type="Pfam" id="PF17748">
    <property type="entry name" value="VID27_N"/>
    <property type="match status" value="1"/>
</dbReference>
<evidence type="ECO:0000256" key="1">
    <source>
        <dbReference type="SAM" id="MobiDB-lite"/>
    </source>
</evidence>
<gene>
    <name evidence="6" type="primary">vid27</name>
    <name evidence="5" type="ORF">SJAG_02337</name>
</gene>
<dbReference type="Proteomes" id="UP000001744">
    <property type="component" value="Unassembled WGS sequence"/>
</dbReference>
<dbReference type="InterPro" id="IPR015943">
    <property type="entry name" value="WD40/YVTN_repeat-like_dom_sf"/>
</dbReference>
<dbReference type="GO" id="GO:0005634">
    <property type="term" value="C:nucleus"/>
    <property type="evidence" value="ECO:0000318"/>
    <property type="project" value="GO_Central"/>
</dbReference>
<name>B6K271_SCHJY</name>
<feature type="region of interest" description="Disordered" evidence="1">
    <location>
        <begin position="224"/>
        <end position="265"/>
    </location>
</feature>
<dbReference type="Pfam" id="PF08553">
    <property type="entry name" value="VID27"/>
    <property type="match status" value="1"/>
</dbReference>
<dbReference type="Gene3D" id="2.130.10.10">
    <property type="entry name" value="YVTN repeat-like/Quinoprotein amine dehydrogenase"/>
    <property type="match status" value="1"/>
</dbReference>
<sequence length="827" mass="94909">MFVLKSLGKYIWGNSRSPELVQIPYGRLFSVHKDYRECIFNDATASIRRTTAEFQYQLVIQRAYEEGEDELEEDEAEDEQSFLLDESLHLRFDVQKDSIRLMWDNPDFQDGTMYEFVCESGLQDGVASTFEMVALQCMYERKYRQSHSKATLADLEQFSYSIEDDEPEETNITHKIETVKAPIKQVERPASIYEEEDDDEEDEIAALQSIVQQKLTIDDHVEKEHTAPETTTIVEPVEPTQEASEQTVDNDADAEHDDEGEGDSIEGELLGSVQAELHLFDSEEETFMLQDEIVEAGVYDLGNWKYWLWISSGEKTWLSQPVEPEMNPVFSFEHLSFIWNYFDEDGRAFSWLLRFDDQDAMEKFQEVLMRALWETLNQQRWLKIKDDDREYVLDAFNEDEEMEDVEEHASEREEDSSPELMMEDSVAPFGQESESEVSDDEDEIANRKAIRSKKGLSDDEQNSLLAVGYKNDRSYVARGNRIGVFKHTDDNQLKFQTAIENLQTSTGQKVRPKKIMLHNQDSSIVFQDERIPNNLYHMDLERGTIVDEWKVHEDVPVVTFAPDNKFAQMTPEQTLVGISNNSLFRIDPRQRGSKVVNDQFKQYVTRNAFSAAATTEKGYIAVASSKGDIRLFDRIGINAKTALPALGEPIIGVDVTADGNWVLATCKTYLLLIDARIKEGRYAGKLGFERSFSKNSKPKPKRLQLSPQHIAMMQSELQGSTSFTPGKFNTGIEATETTIVSSIGPYLITWNLERVKRGKTDKYKIRRYEAEIKADDFRFGTDRNLIVTLPNDVAMIDKSSLRKPTRESICTPMRNLASKHDIVNAPY</sequence>
<dbReference type="InterPro" id="IPR013863">
    <property type="entry name" value="VID27_C"/>
</dbReference>
<protein>
    <submittedName>
        <fullName evidence="5">Vid27 family protein</fullName>
    </submittedName>
</protein>
<organism evidence="5 7">
    <name type="scientific">Schizosaccharomyces japonicus (strain yFS275 / FY16936)</name>
    <name type="common">Fission yeast</name>
    <dbReference type="NCBI Taxonomy" id="402676"/>
    <lineage>
        <taxon>Eukaryota</taxon>
        <taxon>Fungi</taxon>
        <taxon>Dikarya</taxon>
        <taxon>Ascomycota</taxon>
        <taxon>Taphrinomycotina</taxon>
        <taxon>Schizosaccharomycetes</taxon>
        <taxon>Schizosaccharomycetales</taxon>
        <taxon>Schizosaccharomycetaceae</taxon>
        <taxon>Schizosaccharomyces</taxon>
    </lineage>
</organism>
<feature type="compositionally biased region" description="Acidic residues" evidence="1">
    <location>
        <begin position="400"/>
        <end position="417"/>
    </location>
</feature>
<dbReference type="HOGENOM" id="CLU_007002_0_0_1"/>
<dbReference type="InterPro" id="IPR011044">
    <property type="entry name" value="Quino_amine_DH_bsu"/>
</dbReference>
<feature type="region of interest" description="Disordered" evidence="1">
    <location>
        <begin position="400"/>
        <end position="420"/>
    </location>
</feature>
<dbReference type="OrthoDB" id="10251113at2759"/>
<evidence type="ECO:0000259" key="2">
    <source>
        <dbReference type="Pfam" id="PF08553"/>
    </source>
</evidence>
<dbReference type="GeneID" id="7049082"/>
<evidence type="ECO:0000259" key="4">
    <source>
        <dbReference type="Pfam" id="PF17748"/>
    </source>
</evidence>
<proteinExistence type="predicted"/>
<evidence type="ECO:0000259" key="3">
    <source>
        <dbReference type="Pfam" id="PF17747"/>
    </source>
</evidence>
<feature type="compositionally biased region" description="Low complexity" evidence="1">
    <location>
        <begin position="228"/>
        <end position="240"/>
    </location>
</feature>
<evidence type="ECO:0000313" key="5">
    <source>
        <dbReference type="EMBL" id="EEB07252.2"/>
    </source>
</evidence>
<feature type="domain" description="Vid27 N-terminal" evidence="4">
    <location>
        <begin position="1"/>
        <end position="159"/>
    </location>
</feature>
<dbReference type="OMA" id="RLNETKW"/>
<dbReference type="SUPFAM" id="SSF50969">
    <property type="entry name" value="YVTN repeat-like/Quinoprotein amine dehydrogenase"/>
    <property type="match status" value="1"/>
</dbReference>
<dbReference type="eggNOG" id="KOG2395">
    <property type="taxonomic scope" value="Eukaryota"/>
</dbReference>
<dbReference type="STRING" id="402676.B6K271"/>